<organism evidence="4">
    <name type="scientific">Fusarium odoratissimum (strain NRRL 54006)</name>
    <dbReference type="NCBI Taxonomy" id="1089451"/>
    <lineage>
        <taxon>Eukaryota</taxon>
        <taxon>Fungi</taxon>
        <taxon>Dikarya</taxon>
        <taxon>Ascomycota</taxon>
        <taxon>Pezizomycotina</taxon>
        <taxon>Sordariomycetes</taxon>
        <taxon>Hypocreomycetidae</taxon>
        <taxon>Hypocreales</taxon>
        <taxon>Nectriaceae</taxon>
        <taxon>Fusarium</taxon>
        <taxon>Fusarium oxysporum species complex</taxon>
        <taxon>Fusarium oxysporum f. sp. cubense (strain race 4)</taxon>
    </lineage>
</organism>
<feature type="domain" description="Apple" evidence="3">
    <location>
        <begin position="252"/>
        <end position="324"/>
    </location>
</feature>
<dbReference type="InterPro" id="IPR003609">
    <property type="entry name" value="Pan_app"/>
</dbReference>
<dbReference type="AlphaFoldDB" id="X0K4Y4"/>
<evidence type="ECO:0000313" key="4">
    <source>
        <dbReference type="EMBL" id="EXL92109.1"/>
    </source>
</evidence>
<evidence type="ECO:0000256" key="2">
    <source>
        <dbReference type="SAM" id="SignalP"/>
    </source>
</evidence>
<reference evidence="4" key="2">
    <citation type="submission" date="2012-05" db="EMBL/GenBank/DDBJ databases">
        <title>The Genome Annotation of Fusarium oxysporum II5.</title>
        <authorList>
            <consortium name="The Broad Institute Genomics Platform"/>
            <person name="Ma L.-J."/>
            <person name="Corby-Kistler H."/>
            <person name="Broz K."/>
            <person name="Gale L.R."/>
            <person name="Jonkers W."/>
            <person name="O'Donnell K."/>
            <person name="Ploetz R."/>
            <person name="Steinberg C."/>
            <person name="Schwartz D.C."/>
            <person name="VanEtten H."/>
            <person name="Zhou S."/>
            <person name="Young S.K."/>
            <person name="Zeng Q."/>
            <person name="Gargeya S."/>
            <person name="Fitzgerald M."/>
            <person name="Abouelleil A."/>
            <person name="Alvarado L."/>
            <person name="Chapman S.B."/>
            <person name="Gainer-Dewar J."/>
            <person name="Goldberg J."/>
            <person name="Griggs A."/>
            <person name="Gujja S."/>
            <person name="Hansen M."/>
            <person name="Howarth C."/>
            <person name="Imamovic A."/>
            <person name="Ireland A."/>
            <person name="Larimer J."/>
            <person name="McCowan C."/>
            <person name="Murphy C."/>
            <person name="Pearson M."/>
            <person name="Poon T.W."/>
            <person name="Priest M."/>
            <person name="Roberts A."/>
            <person name="Saif S."/>
            <person name="Shea T."/>
            <person name="Sykes S."/>
            <person name="Wortman J."/>
            <person name="Nusbaum C."/>
            <person name="Birren B."/>
        </authorList>
    </citation>
    <scope>NUCLEOTIDE SEQUENCE</scope>
    <source>
        <strain evidence="4">54006</strain>
    </source>
</reference>
<accession>X0K4Y4</accession>
<gene>
    <name evidence="4" type="ORF">FOIG_14773</name>
</gene>
<dbReference type="VEuPathDB" id="FungiDB:FOIG_14773"/>
<name>X0K4Y4_FUSO5</name>
<feature type="signal peptide" evidence="2">
    <location>
        <begin position="1"/>
        <end position="19"/>
    </location>
</feature>
<keyword evidence="2" id="KW-0732">Signal</keyword>
<proteinExistence type="predicted"/>
<dbReference type="RefSeq" id="XP_031054199.1">
    <property type="nucleotide sequence ID" value="XM_031216058.1"/>
</dbReference>
<dbReference type="PROSITE" id="PS50948">
    <property type="entry name" value="PAN"/>
    <property type="match status" value="1"/>
</dbReference>
<evidence type="ECO:0000256" key="1">
    <source>
        <dbReference type="SAM" id="MobiDB-lite"/>
    </source>
</evidence>
<dbReference type="Proteomes" id="UP000030685">
    <property type="component" value="Unassembled WGS sequence"/>
</dbReference>
<dbReference type="EMBL" id="JH658310">
    <property type="protein sequence ID" value="EXL92109.1"/>
    <property type="molecule type" value="Genomic_DNA"/>
</dbReference>
<feature type="chain" id="PRO_5004944672" description="Apple domain-containing protein" evidence="2">
    <location>
        <begin position="20"/>
        <end position="513"/>
    </location>
</feature>
<dbReference type="Pfam" id="PF00024">
    <property type="entry name" value="PAN_1"/>
    <property type="match status" value="1"/>
</dbReference>
<protein>
    <recommendedName>
        <fullName evidence="3">Apple domain-containing protein</fullName>
    </recommendedName>
</protein>
<reference evidence="4" key="1">
    <citation type="submission" date="2011-11" db="EMBL/GenBank/DDBJ databases">
        <title>The Genome Sequence of Fusarium oxysporum II5.</title>
        <authorList>
            <consortium name="The Broad Institute Genome Sequencing Platform"/>
            <person name="Ma L.-J."/>
            <person name="Gale L.R."/>
            <person name="Schwartz D.C."/>
            <person name="Zhou S."/>
            <person name="Corby-Kistler H."/>
            <person name="Young S.K."/>
            <person name="Zeng Q."/>
            <person name="Gargeya S."/>
            <person name="Fitzgerald M."/>
            <person name="Haas B."/>
            <person name="Abouelleil A."/>
            <person name="Alvarado L."/>
            <person name="Arachchi H.M."/>
            <person name="Berlin A."/>
            <person name="Brown A."/>
            <person name="Chapman S.B."/>
            <person name="Chen Z."/>
            <person name="Dunbar C."/>
            <person name="Freedman E."/>
            <person name="Gearin G."/>
            <person name="Goldberg J."/>
            <person name="Griggs A."/>
            <person name="Gujja S."/>
            <person name="Heiman D."/>
            <person name="Howarth C."/>
            <person name="Larson L."/>
            <person name="Lui A."/>
            <person name="MacDonald P.J.P."/>
            <person name="Montmayeur A."/>
            <person name="Murphy C."/>
            <person name="Neiman D."/>
            <person name="Pearson M."/>
            <person name="Priest M."/>
            <person name="Roberts A."/>
            <person name="Saif S."/>
            <person name="Shea T."/>
            <person name="Shenoy N."/>
            <person name="Sisk P."/>
            <person name="Stolte C."/>
            <person name="Sykes S."/>
            <person name="Wortman J."/>
            <person name="Nusbaum C."/>
            <person name="Birren B."/>
        </authorList>
    </citation>
    <scope>NUCLEOTIDE SEQUENCE [LARGE SCALE GENOMIC DNA]</scope>
    <source>
        <strain evidence="4">54006</strain>
    </source>
</reference>
<sequence length="513" mass="55014">MIACRIVAVIGLLAAGVQAGPCKPSSVVTTTADATSTHSVSNTGTTTSGDIATTTETTLTPSSTAYSCVNNEKTPFPAGVLCDTKGIGADPNMLFLTQVTGDATIAHCRDVCRGMDDCIAFTVQPNVFCDLWGGRIQGTDGSNTDFSWYSLDCFCDLPELSTTSATATAATATTGATSLTTDTAITNTATMDTTILTSETATTELETSSTVPTTSSAALTSSTETTTAAATTTTIATSAPSCPGGFPSGSSCGVSKQYVGTGSYIKDIDGTYTLGECLQFCIDHPTCNLFAYAATWCELWNGEYATTGSSVNFSWNNQRFTHSLNGLFHVLRRWKPSSNRDIGLILEITAYSPGDNECSQAASLEYELHDNFQLEEDLETSPSFPEFMDAKEARDLLAAGKNWHRPMAIQGLERLQSTPLELRTRRNFEQVPIVHTHWMRHRFSRGIADSSPARILRKTLTSVASLRLEAVSGPYIRFCRTSRICCGKLEQPDSSASPSYSSTFLQRLSKITN</sequence>
<dbReference type="GeneID" id="42039948"/>
<dbReference type="HOGENOM" id="CLU_567456_0_0_1"/>
<feature type="region of interest" description="Disordered" evidence="1">
    <location>
        <begin position="33"/>
        <end position="54"/>
    </location>
</feature>
<evidence type="ECO:0000259" key="3">
    <source>
        <dbReference type="PROSITE" id="PS50948"/>
    </source>
</evidence>